<accession>A0A0F9DDN0</accession>
<dbReference type="EMBL" id="LAZR01042194">
    <property type="protein sequence ID" value="KKL10118.1"/>
    <property type="molecule type" value="Genomic_DNA"/>
</dbReference>
<dbReference type="AlphaFoldDB" id="A0A0F9DDN0"/>
<proteinExistence type="predicted"/>
<reference evidence="1" key="1">
    <citation type="journal article" date="2015" name="Nature">
        <title>Complex archaea that bridge the gap between prokaryotes and eukaryotes.</title>
        <authorList>
            <person name="Spang A."/>
            <person name="Saw J.H."/>
            <person name="Jorgensen S.L."/>
            <person name="Zaremba-Niedzwiedzka K."/>
            <person name="Martijn J."/>
            <person name="Lind A.E."/>
            <person name="van Eijk R."/>
            <person name="Schleper C."/>
            <person name="Guy L."/>
            <person name="Ettema T.J."/>
        </authorList>
    </citation>
    <scope>NUCLEOTIDE SEQUENCE</scope>
</reference>
<evidence type="ECO:0000313" key="1">
    <source>
        <dbReference type="EMBL" id="KKL10118.1"/>
    </source>
</evidence>
<organism evidence="1">
    <name type="scientific">marine sediment metagenome</name>
    <dbReference type="NCBI Taxonomy" id="412755"/>
    <lineage>
        <taxon>unclassified sequences</taxon>
        <taxon>metagenomes</taxon>
        <taxon>ecological metagenomes</taxon>
    </lineage>
</organism>
<comment type="caution">
    <text evidence="1">The sequence shown here is derived from an EMBL/GenBank/DDBJ whole genome shotgun (WGS) entry which is preliminary data.</text>
</comment>
<gene>
    <name evidence="1" type="ORF">LCGC14_2559040</name>
</gene>
<name>A0A0F9DDN0_9ZZZZ</name>
<sequence>MPFPEIPEFKGNEHTGYYNTDDPVVATAIYKETNVVPLRHGNHRNTMWLFPRSPAVHKAANRFRDLYASAGVTDFHRFVLHLMLDCGQLEMGTKQGDNKCIR</sequence>
<protein>
    <submittedName>
        <fullName evidence="1">Uncharacterized protein</fullName>
    </submittedName>
</protein>